<organism evidence="6 7">
    <name type="scientific">Mytilus galloprovincialis</name>
    <name type="common">Mediterranean mussel</name>
    <dbReference type="NCBI Taxonomy" id="29158"/>
    <lineage>
        <taxon>Eukaryota</taxon>
        <taxon>Metazoa</taxon>
        <taxon>Spiralia</taxon>
        <taxon>Lophotrochozoa</taxon>
        <taxon>Mollusca</taxon>
        <taxon>Bivalvia</taxon>
        <taxon>Autobranchia</taxon>
        <taxon>Pteriomorphia</taxon>
        <taxon>Mytilida</taxon>
        <taxon>Mytiloidea</taxon>
        <taxon>Mytilidae</taxon>
        <taxon>Mytilinae</taxon>
        <taxon>Mytilus</taxon>
    </lineage>
</organism>
<feature type="disulfide bond" evidence="2">
    <location>
        <begin position="108"/>
        <end position="172"/>
    </location>
</feature>
<keyword evidence="4" id="KW-0472">Membrane</keyword>
<feature type="domain" description="SRCR" evidence="5">
    <location>
        <begin position="106"/>
        <end position="183"/>
    </location>
</feature>
<sequence length="376" mass="42240">MKNILRLCLGHRSCGHMSENGEMCFYLPLSAHITYSCNIEGTGSSTTTTEKNTRNHSYIQTTEVSPITYVFDITKPPNTGELEWVLDIDSDFRLLIINKKGNTTYSLCANKWKNVYASFVCRHLNISDNGIAGITSRNVNLSRISYGVDCLVNITDPFECNPDYSNHSRDICDSIGDASVKCYNHTENNVSDKTGLTGIIVGGILGFVFALIFIVVFIFCRRKKNKKENKRAGDEKRENASAYIKPWNMNSQSATANYHRENDMHDTGEQGRVSLIIPTPQEAATQLDGGQYFVLDPGATGFNRSTKNFSDKDNENTYAMSSDGVYDVTNERRHIEKDEINIYSHTVDDVYDTSAHDRKGKERDNAYDDCVIQNDG</sequence>
<reference evidence="6" key="1">
    <citation type="submission" date="2018-11" db="EMBL/GenBank/DDBJ databases">
        <authorList>
            <person name="Alioto T."/>
            <person name="Alioto T."/>
        </authorList>
    </citation>
    <scope>NUCLEOTIDE SEQUENCE</scope>
</reference>
<dbReference type="InterPro" id="IPR001190">
    <property type="entry name" value="SRCR"/>
</dbReference>
<proteinExistence type="predicted"/>
<feature type="disulfide bond" evidence="2">
    <location>
        <begin position="150"/>
        <end position="160"/>
    </location>
</feature>
<dbReference type="PROSITE" id="PS50287">
    <property type="entry name" value="SRCR_2"/>
    <property type="match status" value="1"/>
</dbReference>
<keyword evidence="7" id="KW-1185">Reference proteome</keyword>
<keyword evidence="4" id="KW-0812">Transmembrane</keyword>
<dbReference type="OrthoDB" id="6146647at2759"/>
<feature type="disulfide bond" evidence="2">
    <location>
        <begin position="121"/>
        <end position="182"/>
    </location>
</feature>
<accession>A0A8B6E8U2</accession>
<dbReference type="EMBL" id="UYJE01004682">
    <property type="protein sequence ID" value="VDI30398.1"/>
    <property type="molecule type" value="Genomic_DNA"/>
</dbReference>
<protein>
    <recommendedName>
        <fullName evidence="5">SRCR domain-containing protein</fullName>
    </recommendedName>
</protein>
<keyword evidence="4" id="KW-1133">Transmembrane helix</keyword>
<feature type="transmembrane region" description="Helical" evidence="4">
    <location>
        <begin position="196"/>
        <end position="220"/>
    </location>
</feature>
<evidence type="ECO:0000256" key="4">
    <source>
        <dbReference type="SAM" id="Phobius"/>
    </source>
</evidence>
<dbReference type="InterPro" id="IPR036772">
    <property type="entry name" value="SRCR-like_dom_sf"/>
</dbReference>
<dbReference type="AlphaFoldDB" id="A0A8B6E8U2"/>
<dbReference type="SUPFAM" id="SSF56487">
    <property type="entry name" value="SRCR-like"/>
    <property type="match status" value="1"/>
</dbReference>
<evidence type="ECO:0000256" key="3">
    <source>
        <dbReference type="SAM" id="MobiDB-lite"/>
    </source>
</evidence>
<keyword evidence="1 2" id="KW-1015">Disulfide bond</keyword>
<comment type="caution">
    <text evidence="6">The sequence shown here is derived from an EMBL/GenBank/DDBJ whole genome shotgun (WGS) entry which is preliminary data.</text>
</comment>
<feature type="region of interest" description="Disordered" evidence="3">
    <location>
        <begin position="355"/>
        <end position="376"/>
    </location>
</feature>
<evidence type="ECO:0000259" key="5">
    <source>
        <dbReference type="PROSITE" id="PS50287"/>
    </source>
</evidence>
<evidence type="ECO:0000313" key="7">
    <source>
        <dbReference type="Proteomes" id="UP000596742"/>
    </source>
</evidence>
<feature type="compositionally biased region" description="Basic and acidic residues" evidence="3">
    <location>
        <begin position="355"/>
        <end position="366"/>
    </location>
</feature>
<evidence type="ECO:0000256" key="1">
    <source>
        <dbReference type="ARBA" id="ARBA00023157"/>
    </source>
</evidence>
<evidence type="ECO:0000256" key="2">
    <source>
        <dbReference type="PROSITE-ProRule" id="PRU00196"/>
    </source>
</evidence>
<dbReference type="Proteomes" id="UP000596742">
    <property type="component" value="Unassembled WGS sequence"/>
</dbReference>
<evidence type="ECO:0000313" key="6">
    <source>
        <dbReference type="EMBL" id="VDI30398.1"/>
    </source>
</evidence>
<dbReference type="Gene3D" id="3.10.250.10">
    <property type="entry name" value="SRCR-like domain"/>
    <property type="match status" value="1"/>
</dbReference>
<gene>
    <name evidence="6" type="ORF">MGAL_10B040059</name>
</gene>
<name>A0A8B6E8U2_MYTGA</name>
<dbReference type="GO" id="GO:0016020">
    <property type="term" value="C:membrane"/>
    <property type="evidence" value="ECO:0007669"/>
    <property type="project" value="InterPro"/>
</dbReference>